<accession>A0ACC0N6H0</accession>
<dbReference type="Proteomes" id="UP001062846">
    <property type="component" value="Chromosome 7"/>
</dbReference>
<organism evidence="1 2">
    <name type="scientific">Rhododendron molle</name>
    <name type="common">Chinese azalea</name>
    <name type="synonym">Azalea mollis</name>
    <dbReference type="NCBI Taxonomy" id="49168"/>
    <lineage>
        <taxon>Eukaryota</taxon>
        <taxon>Viridiplantae</taxon>
        <taxon>Streptophyta</taxon>
        <taxon>Embryophyta</taxon>
        <taxon>Tracheophyta</taxon>
        <taxon>Spermatophyta</taxon>
        <taxon>Magnoliopsida</taxon>
        <taxon>eudicotyledons</taxon>
        <taxon>Gunneridae</taxon>
        <taxon>Pentapetalae</taxon>
        <taxon>asterids</taxon>
        <taxon>Ericales</taxon>
        <taxon>Ericaceae</taxon>
        <taxon>Ericoideae</taxon>
        <taxon>Rhodoreae</taxon>
        <taxon>Rhododendron</taxon>
    </lineage>
</organism>
<gene>
    <name evidence="1" type="ORF">RHMOL_Rhmol07G0272800</name>
</gene>
<sequence>MAIRHLRSLSRRSATSSLRSLTTASAVATVIASKSLHSPPPPYAMTYSHLALFVNQKLKLLHNPDPRF</sequence>
<name>A0ACC0N6H0_RHOML</name>
<evidence type="ECO:0000313" key="2">
    <source>
        <dbReference type="Proteomes" id="UP001062846"/>
    </source>
</evidence>
<comment type="caution">
    <text evidence="1">The sequence shown here is derived from an EMBL/GenBank/DDBJ whole genome shotgun (WGS) entry which is preliminary data.</text>
</comment>
<evidence type="ECO:0000313" key="1">
    <source>
        <dbReference type="EMBL" id="KAI8548424.1"/>
    </source>
</evidence>
<keyword evidence="2" id="KW-1185">Reference proteome</keyword>
<proteinExistence type="predicted"/>
<reference evidence="1" key="1">
    <citation type="submission" date="2022-02" db="EMBL/GenBank/DDBJ databases">
        <title>Plant Genome Project.</title>
        <authorList>
            <person name="Zhang R.-G."/>
        </authorList>
    </citation>
    <scope>NUCLEOTIDE SEQUENCE</scope>
    <source>
        <strain evidence="1">AT1</strain>
    </source>
</reference>
<dbReference type="EMBL" id="CM046394">
    <property type="protein sequence ID" value="KAI8548424.1"/>
    <property type="molecule type" value="Genomic_DNA"/>
</dbReference>
<protein>
    <submittedName>
        <fullName evidence="1">Uncharacterized protein</fullName>
    </submittedName>
</protein>